<feature type="compositionally biased region" description="Low complexity" evidence="2">
    <location>
        <begin position="466"/>
        <end position="488"/>
    </location>
</feature>
<feature type="compositionally biased region" description="Polar residues" evidence="2">
    <location>
        <begin position="542"/>
        <end position="557"/>
    </location>
</feature>
<evidence type="ECO:0008006" key="5">
    <source>
        <dbReference type="Google" id="ProtNLM"/>
    </source>
</evidence>
<sequence length="881" mass="95257">MAGMEGMEAGESLTGSESTLKLCLHVLHNAQTDTEKFAALLVVSKSVKPGECSTEDRKQILNAAGISFFVRLLRTDTTPEGCTALVFKSVAVNVLLALLEDPQVACLPDMKKVVPRLWSIIKADIRKEPADERESLGEIQQDVYRLVARVACTRPGGQLLLDCGCVTTLVQVLISQPEEEGMMRPMGILILLIRQFGAALWKGVVPAYRDLFAFLAKYITNSNDGTMFGVCELLTFIMNTAPQSKTLSKSLQPLMEKLSSMLQSRLGVAQRQCVLVLVNSLVVSLGVECVLPPMVPDSKLFQLLLHLTCVEVRMATENSTAEQMHKAASSLVSHYHALEVMLTFLCGNDDDHDLPLDASAFSQAHDALLHACNGVFYLLQQVDKGELALPLLHPVVVSSVGFVAGVTAQAFTEVKASVAHVLPLLVLLCKMEVNQLEQCVPAEDGDQSHAGKTRGSEKATARPVNSSATSTAAGSSAHLSGVSSSDSAKNIRGNSASQMDTTVSDGGENTPTASSSNQDHKDACSSEKDQTVASSEDRGGANTHTSNSTPVTQNSADTHARARGSVSGQSGTMGLGSAMEVEDTSGEVVRDEDELPTMTEEDVLATSLDGLLMLTHRLSQPGLPAMHSLQVIRWLLPVYHLAIEDDETRQVFVSLCGYEPLVQSVLQKHSSLLTSDGYTLQEQLGEVCQTLEVLMELLGVEENDVMTEHCMSLLELAVTTVPTLGDKLYAYRAFLTGAGLALMRVKVCRGGSDKKEESEVRFLQSAVTFVCQAPSGASPTDPEKAQLLQTSWPDVQEVWVRCLQSLKPLVVQVPELVDSFLQRDFISTVIRLLRQQESHIERESVPVVMDFVQTLTSLDQRARAAWEQVGGAQLARVQGGQ</sequence>
<gene>
    <name evidence="3" type="ORF">V1264_004170</name>
</gene>
<protein>
    <recommendedName>
        <fullName evidence="5">Neurochondrin</fullName>
    </recommendedName>
</protein>
<dbReference type="InterPro" id="IPR011989">
    <property type="entry name" value="ARM-like"/>
</dbReference>
<dbReference type="PANTHER" id="PTHR13109:SF7">
    <property type="entry name" value="NEUROCHONDRIN"/>
    <property type="match status" value="1"/>
</dbReference>
<dbReference type="Proteomes" id="UP001374579">
    <property type="component" value="Unassembled WGS sequence"/>
</dbReference>
<proteinExistence type="inferred from homology"/>
<comment type="caution">
    <text evidence="3">The sequence shown here is derived from an EMBL/GenBank/DDBJ whole genome shotgun (WGS) entry which is preliminary data.</text>
</comment>
<organism evidence="3 4">
    <name type="scientific">Littorina saxatilis</name>
    <dbReference type="NCBI Taxonomy" id="31220"/>
    <lineage>
        <taxon>Eukaryota</taxon>
        <taxon>Metazoa</taxon>
        <taxon>Spiralia</taxon>
        <taxon>Lophotrochozoa</taxon>
        <taxon>Mollusca</taxon>
        <taxon>Gastropoda</taxon>
        <taxon>Caenogastropoda</taxon>
        <taxon>Littorinimorpha</taxon>
        <taxon>Littorinoidea</taxon>
        <taxon>Littorinidae</taxon>
        <taxon>Littorina</taxon>
    </lineage>
</organism>
<comment type="similarity">
    <text evidence="1">Belongs to the neurochondrin family.</text>
</comment>
<feature type="compositionally biased region" description="Acidic residues" evidence="2">
    <location>
        <begin position="580"/>
        <end position="598"/>
    </location>
</feature>
<reference evidence="3 4" key="1">
    <citation type="submission" date="2024-02" db="EMBL/GenBank/DDBJ databases">
        <title>Chromosome-scale genome assembly of the rough periwinkle Littorina saxatilis.</title>
        <authorList>
            <person name="De Jode A."/>
            <person name="Faria R."/>
            <person name="Formenti G."/>
            <person name="Sims Y."/>
            <person name="Smith T.P."/>
            <person name="Tracey A."/>
            <person name="Wood J.M.D."/>
            <person name="Zagrodzka Z.B."/>
            <person name="Johannesson K."/>
            <person name="Butlin R.K."/>
            <person name="Leder E.H."/>
        </authorList>
    </citation>
    <scope>NUCLEOTIDE SEQUENCE [LARGE SCALE GENOMIC DNA]</scope>
    <source>
        <strain evidence="3">Snail1</strain>
        <tissue evidence="3">Muscle</tissue>
    </source>
</reference>
<dbReference type="PANTHER" id="PTHR13109">
    <property type="entry name" value="NEUROCHONDRIN"/>
    <property type="match status" value="1"/>
</dbReference>
<evidence type="ECO:0000256" key="2">
    <source>
        <dbReference type="SAM" id="MobiDB-lite"/>
    </source>
</evidence>
<dbReference type="Gene3D" id="1.25.10.10">
    <property type="entry name" value="Leucine-rich Repeat Variant"/>
    <property type="match status" value="1"/>
</dbReference>
<accession>A0AAN9B0V7</accession>
<dbReference type="InterPro" id="IPR016024">
    <property type="entry name" value="ARM-type_fold"/>
</dbReference>
<feature type="region of interest" description="Disordered" evidence="2">
    <location>
        <begin position="443"/>
        <end position="598"/>
    </location>
</feature>
<dbReference type="AlphaFoldDB" id="A0AAN9B0V7"/>
<evidence type="ECO:0000313" key="3">
    <source>
        <dbReference type="EMBL" id="KAK7097151.1"/>
    </source>
</evidence>
<feature type="compositionally biased region" description="Basic and acidic residues" evidence="2">
    <location>
        <begin position="446"/>
        <end position="460"/>
    </location>
</feature>
<feature type="compositionally biased region" description="Basic and acidic residues" evidence="2">
    <location>
        <begin position="518"/>
        <end position="539"/>
    </location>
</feature>
<evidence type="ECO:0000313" key="4">
    <source>
        <dbReference type="Proteomes" id="UP001374579"/>
    </source>
</evidence>
<dbReference type="InterPro" id="IPR008709">
    <property type="entry name" value="Neurochondrin"/>
</dbReference>
<name>A0AAN9B0V7_9CAEN</name>
<feature type="compositionally biased region" description="Polar residues" evidence="2">
    <location>
        <begin position="492"/>
        <end position="517"/>
    </location>
</feature>
<dbReference type="SUPFAM" id="SSF48371">
    <property type="entry name" value="ARM repeat"/>
    <property type="match status" value="1"/>
</dbReference>
<keyword evidence="4" id="KW-1185">Reference proteome</keyword>
<evidence type="ECO:0000256" key="1">
    <source>
        <dbReference type="ARBA" id="ARBA00006927"/>
    </source>
</evidence>
<dbReference type="Pfam" id="PF05536">
    <property type="entry name" value="Neurochondrin"/>
    <property type="match status" value="1"/>
</dbReference>
<dbReference type="EMBL" id="JBAMIC010000013">
    <property type="protein sequence ID" value="KAK7097151.1"/>
    <property type="molecule type" value="Genomic_DNA"/>
</dbReference>